<dbReference type="GO" id="GO:0006534">
    <property type="term" value="P:cysteine metabolic process"/>
    <property type="evidence" value="ECO:0007669"/>
    <property type="project" value="UniProtKB-UniRule"/>
</dbReference>
<evidence type="ECO:0000256" key="8">
    <source>
        <dbReference type="RuleBase" id="RU004506"/>
    </source>
</evidence>
<proteinExistence type="inferred from homology"/>
<dbReference type="EC" id="2.8.1.7" evidence="3 8"/>
<evidence type="ECO:0000256" key="7">
    <source>
        <dbReference type="RuleBase" id="RU004504"/>
    </source>
</evidence>
<reference evidence="10 11" key="1">
    <citation type="submission" date="2018-12" db="EMBL/GenBank/DDBJ databases">
        <authorList>
            <consortium name="Pathogen Informatics"/>
        </authorList>
    </citation>
    <scope>NUCLEOTIDE SEQUENCE [LARGE SCALE GENOMIC DNA]</scope>
    <source>
        <strain evidence="10 11">NCTC13079</strain>
    </source>
</reference>
<dbReference type="RefSeq" id="WP_126466255.1">
    <property type="nucleotide sequence ID" value="NZ_LR134523.1"/>
</dbReference>
<evidence type="ECO:0000256" key="5">
    <source>
        <dbReference type="ARBA" id="ARBA00022898"/>
    </source>
</evidence>
<dbReference type="Gene3D" id="3.90.1150.10">
    <property type="entry name" value="Aspartate Aminotransferase, domain 1"/>
    <property type="match status" value="1"/>
</dbReference>
<comment type="cofactor">
    <cofactor evidence="1 7">
        <name>pyridoxal 5'-phosphate</name>
        <dbReference type="ChEBI" id="CHEBI:597326"/>
    </cofactor>
</comment>
<dbReference type="NCBIfam" id="TIGR01979">
    <property type="entry name" value="sufS"/>
    <property type="match status" value="1"/>
</dbReference>
<dbReference type="Proteomes" id="UP000269544">
    <property type="component" value="Chromosome"/>
</dbReference>
<keyword evidence="4 8" id="KW-0808">Transferase</keyword>
<dbReference type="CDD" id="cd06453">
    <property type="entry name" value="SufS_like"/>
    <property type="match status" value="1"/>
</dbReference>
<dbReference type="InterPro" id="IPR015421">
    <property type="entry name" value="PyrdxlP-dep_Trfase_major"/>
</dbReference>
<evidence type="ECO:0000256" key="2">
    <source>
        <dbReference type="ARBA" id="ARBA00010447"/>
    </source>
</evidence>
<dbReference type="InterPro" id="IPR015422">
    <property type="entry name" value="PyrdxlP-dep_Trfase_small"/>
</dbReference>
<keyword evidence="11" id="KW-1185">Reference proteome</keyword>
<evidence type="ECO:0000313" key="11">
    <source>
        <dbReference type="Proteomes" id="UP000269544"/>
    </source>
</evidence>
<accession>A0A3S4YQM0</accession>
<dbReference type="OrthoDB" id="9804366at2"/>
<dbReference type="PANTHER" id="PTHR43586">
    <property type="entry name" value="CYSTEINE DESULFURASE"/>
    <property type="match status" value="1"/>
</dbReference>
<evidence type="ECO:0000256" key="6">
    <source>
        <dbReference type="ARBA" id="ARBA00050776"/>
    </source>
</evidence>
<keyword evidence="5 8" id="KW-0663">Pyridoxal phosphate</keyword>
<dbReference type="InterPro" id="IPR015424">
    <property type="entry name" value="PyrdxlP-dep_Trfase"/>
</dbReference>
<dbReference type="InterPro" id="IPR000192">
    <property type="entry name" value="Aminotrans_V_dom"/>
</dbReference>
<dbReference type="AlphaFoldDB" id="A0A3S4YQM0"/>
<dbReference type="GO" id="GO:0030170">
    <property type="term" value="F:pyridoxal phosphate binding"/>
    <property type="evidence" value="ECO:0007669"/>
    <property type="project" value="UniProtKB-UniRule"/>
</dbReference>
<comment type="similarity">
    <text evidence="2 8">Belongs to the class-V pyridoxal-phosphate-dependent aminotransferase family. Csd subfamily.</text>
</comment>
<dbReference type="Gene3D" id="3.40.640.10">
    <property type="entry name" value="Type I PLP-dependent aspartate aminotransferase-like (Major domain)"/>
    <property type="match status" value="1"/>
</dbReference>
<dbReference type="KEGG" id="piv:NCTC13079_01575"/>
<dbReference type="InterPro" id="IPR010970">
    <property type="entry name" value="Cys_dSase_SufS"/>
</dbReference>
<evidence type="ECO:0000256" key="3">
    <source>
        <dbReference type="ARBA" id="ARBA00012239"/>
    </source>
</evidence>
<dbReference type="InterPro" id="IPR020578">
    <property type="entry name" value="Aminotrans_V_PyrdxlP_BS"/>
</dbReference>
<sequence>MLQHSEIMEIRKDFPFLELSTKDKPLVYLDSAATTQKPRQVLDAMNRYYSYQNGGPHRGAHRLSMAATEVYEGAREKVKDFIGAKDAKEIVFTRNATEALNLIAYSWALENIKAGDEIVLSIMEHHANLVTWQYVAEKTGAKLVYLYIDDKKTIPFSEVEEKITSKTKLLAITQSSNVLGTMPDVKKMIAHLRTVSPEARAVVDGAQSTPHMPVDVRDLDCDFFVFSGHKMLAAMGAGVLYGKLDLLNTLKPYMYGGDMIEYVYEDRATFLDAPARFEAGTQDVGAASSLPAAIEYLENIGMENIHEYESHLLDHAYDEMSKMDDIDILSRPEGPRGGLITFNFKEVHPHDVASILDSKGVAIRSGHHCAQPLHRSFDLYFSCRASFAVYNTMEEVEYFIKSLDEVRRVMGLGTR</sequence>
<gene>
    <name evidence="10" type="primary">csd_2</name>
    <name evidence="10" type="ORF">NCTC13079_01575</name>
</gene>
<dbReference type="SUPFAM" id="SSF53383">
    <property type="entry name" value="PLP-dependent transferases"/>
    <property type="match status" value="1"/>
</dbReference>
<dbReference type="PROSITE" id="PS00595">
    <property type="entry name" value="AA_TRANSFER_CLASS_5"/>
    <property type="match status" value="1"/>
</dbReference>
<comment type="function">
    <text evidence="8">Catalyzes the removal of elemental sulfur and selenium atoms from L-cysteine, L-cystine, L-selenocysteine, and L-selenocystine to produce L-alanine.</text>
</comment>
<organism evidence="10 11">
    <name type="scientific">Aedoeadaptatus ivorii</name>
    <dbReference type="NCBI Taxonomy" id="54006"/>
    <lineage>
        <taxon>Bacteria</taxon>
        <taxon>Bacillati</taxon>
        <taxon>Bacillota</taxon>
        <taxon>Tissierellia</taxon>
        <taxon>Tissierellales</taxon>
        <taxon>Peptoniphilaceae</taxon>
        <taxon>Aedoeadaptatus</taxon>
    </lineage>
</organism>
<dbReference type="EMBL" id="LR134523">
    <property type="protein sequence ID" value="VEJ36369.1"/>
    <property type="molecule type" value="Genomic_DNA"/>
</dbReference>
<name>A0A3S4YQM0_9FIRM</name>
<evidence type="ECO:0000313" key="10">
    <source>
        <dbReference type="EMBL" id="VEJ36369.1"/>
    </source>
</evidence>
<comment type="catalytic activity">
    <reaction evidence="6 8">
        <text>(sulfur carrier)-H + L-cysteine = (sulfur carrier)-SH + L-alanine</text>
        <dbReference type="Rhea" id="RHEA:43892"/>
        <dbReference type="Rhea" id="RHEA-COMP:14737"/>
        <dbReference type="Rhea" id="RHEA-COMP:14739"/>
        <dbReference type="ChEBI" id="CHEBI:29917"/>
        <dbReference type="ChEBI" id="CHEBI:35235"/>
        <dbReference type="ChEBI" id="CHEBI:57972"/>
        <dbReference type="ChEBI" id="CHEBI:64428"/>
        <dbReference type="EC" id="2.8.1.7"/>
    </reaction>
</comment>
<dbReference type="Pfam" id="PF00266">
    <property type="entry name" value="Aminotran_5"/>
    <property type="match status" value="1"/>
</dbReference>
<protein>
    <recommendedName>
        <fullName evidence="3 8">Cysteine desulfurase</fullName>
        <ecNumber evidence="3 8">2.8.1.7</ecNumber>
    </recommendedName>
</protein>
<dbReference type="PANTHER" id="PTHR43586:SF8">
    <property type="entry name" value="CYSTEINE DESULFURASE 1, CHLOROPLASTIC"/>
    <property type="match status" value="1"/>
</dbReference>
<evidence type="ECO:0000256" key="1">
    <source>
        <dbReference type="ARBA" id="ARBA00001933"/>
    </source>
</evidence>
<evidence type="ECO:0000256" key="4">
    <source>
        <dbReference type="ARBA" id="ARBA00022679"/>
    </source>
</evidence>
<evidence type="ECO:0000259" key="9">
    <source>
        <dbReference type="Pfam" id="PF00266"/>
    </source>
</evidence>
<feature type="domain" description="Aminotransferase class V" evidence="9">
    <location>
        <begin position="27"/>
        <end position="399"/>
    </location>
</feature>
<dbReference type="GO" id="GO:0031071">
    <property type="term" value="F:cysteine desulfurase activity"/>
    <property type="evidence" value="ECO:0007669"/>
    <property type="project" value="UniProtKB-UniRule"/>
</dbReference>